<evidence type="ECO:0000313" key="2">
    <source>
        <dbReference type="EMBL" id="QHI99338.1"/>
    </source>
</evidence>
<evidence type="ECO:0000313" key="3">
    <source>
        <dbReference type="Proteomes" id="UP000464787"/>
    </source>
</evidence>
<sequence length="120" mass="13421">MKIKQADRIRIENLAAAAAKAGKSIDESCPYPLATEEGQHFTAVYLLHRPRFVAGPRRIPVSTENTHCPELSGRHHRSGSDAQHEIPSRIGNTLRYRDGRITDLQGNPITESGFYRSRSI</sequence>
<accession>A0A857J9B9</accession>
<gene>
    <name evidence="2" type="ORF">GT347_15955</name>
</gene>
<reference evidence="2 3" key="1">
    <citation type="submission" date="2020-01" db="EMBL/GenBank/DDBJ databases">
        <title>Genome sequencing of strain KACC 21265.</title>
        <authorList>
            <person name="Heo J."/>
            <person name="Kim S.-J."/>
            <person name="Kim J.-S."/>
            <person name="Hong S.-B."/>
            <person name="Kwon S.-W."/>
        </authorList>
    </citation>
    <scope>NUCLEOTIDE SEQUENCE [LARGE SCALE GENOMIC DNA]</scope>
    <source>
        <strain evidence="2 3">KACC 21265</strain>
    </source>
</reference>
<feature type="region of interest" description="Disordered" evidence="1">
    <location>
        <begin position="60"/>
        <end position="88"/>
    </location>
</feature>
<keyword evidence="3" id="KW-1185">Reference proteome</keyword>
<dbReference type="EMBL" id="CP047650">
    <property type="protein sequence ID" value="QHI99338.1"/>
    <property type="molecule type" value="Genomic_DNA"/>
</dbReference>
<dbReference type="RefSeq" id="WP_160553151.1">
    <property type="nucleotide sequence ID" value="NZ_CP047650.1"/>
</dbReference>
<dbReference type="AlphaFoldDB" id="A0A857J9B9"/>
<protein>
    <submittedName>
        <fullName evidence="2">Uncharacterized protein</fullName>
    </submittedName>
</protein>
<name>A0A857J9B9_9BURK</name>
<dbReference type="Proteomes" id="UP000464787">
    <property type="component" value="Chromosome"/>
</dbReference>
<dbReference type="KEGG" id="xyk:GT347_15955"/>
<organism evidence="2 3">
    <name type="scientific">Xylophilus rhododendri</name>
    <dbReference type="NCBI Taxonomy" id="2697032"/>
    <lineage>
        <taxon>Bacteria</taxon>
        <taxon>Pseudomonadati</taxon>
        <taxon>Pseudomonadota</taxon>
        <taxon>Betaproteobacteria</taxon>
        <taxon>Burkholderiales</taxon>
        <taxon>Xylophilus</taxon>
    </lineage>
</organism>
<proteinExistence type="predicted"/>
<evidence type="ECO:0000256" key="1">
    <source>
        <dbReference type="SAM" id="MobiDB-lite"/>
    </source>
</evidence>
<feature type="compositionally biased region" description="Basic and acidic residues" evidence="1">
    <location>
        <begin position="78"/>
        <end position="87"/>
    </location>
</feature>